<keyword evidence="3" id="KW-1185">Reference proteome</keyword>
<organism evidence="2 3">
    <name type="scientific">Thalassovita litoralis</name>
    <dbReference type="NCBI Taxonomy" id="1010611"/>
    <lineage>
        <taxon>Bacteria</taxon>
        <taxon>Pseudomonadati</taxon>
        <taxon>Pseudomonadota</taxon>
        <taxon>Alphaproteobacteria</taxon>
        <taxon>Rhodobacterales</taxon>
        <taxon>Roseobacteraceae</taxon>
        <taxon>Thalassovita</taxon>
    </lineage>
</organism>
<keyword evidence="1" id="KW-0812">Transmembrane</keyword>
<evidence type="ECO:0000313" key="2">
    <source>
        <dbReference type="EMBL" id="SMO97392.1"/>
    </source>
</evidence>
<evidence type="ECO:0000313" key="3">
    <source>
        <dbReference type="Proteomes" id="UP000316030"/>
    </source>
</evidence>
<name>A0A521FMJ5_9RHOB</name>
<dbReference type="Proteomes" id="UP000316030">
    <property type="component" value="Unassembled WGS sequence"/>
</dbReference>
<feature type="transmembrane region" description="Helical" evidence="1">
    <location>
        <begin position="64"/>
        <end position="86"/>
    </location>
</feature>
<accession>A0A521FMJ5</accession>
<reference evidence="2 3" key="1">
    <citation type="submission" date="2017-05" db="EMBL/GenBank/DDBJ databases">
        <authorList>
            <person name="Varghese N."/>
            <person name="Submissions S."/>
        </authorList>
    </citation>
    <scope>NUCLEOTIDE SEQUENCE [LARGE SCALE GENOMIC DNA]</scope>
    <source>
        <strain evidence="2 3">DSM 29506</strain>
    </source>
</reference>
<dbReference type="AlphaFoldDB" id="A0A521FMJ5"/>
<gene>
    <name evidence="2" type="ORF">SAMN06265173_13617</name>
</gene>
<keyword evidence="1" id="KW-0472">Membrane</keyword>
<dbReference type="OrthoDB" id="5198105at2"/>
<dbReference type="RefSeq" id="WP_142494699.1">
    <property type="nucleotide sequence ID" value="NZ_FXTO01000036.1"/>
</dbReference>
<feature type="transmembrane region" description="Helical" evidence="1">
    <location>
        <begin position="98"/>
        <end position="119"/>
    </location>
</feature>
<dbReference type="EMBL" id="FXTO01000036">
    <property type="protein sequence ID" value="SMO97392.1"/>
    <property type="molecule type" value="Genomic_DNA"/>
</dbReference>
<sequence>MIRRAAWLALTLLVAAVYGILLWLGNQHIFAGDPPLPPFDIRLGYTPAEARAYLVELHPVQAGLYAGLIRAVDTGFGVLFALWLWLTARGLGARRAAWLALPYLLTDLTENALVARMLAQGAGAADLLIQIASAATLAKFAALAIVLIVLGQLGLRRWGHL</sequence>
<keyword evidence="1" id="KW-1133">Transmembrane helix</keyword>
<feature type="transmembrane region" description="Helical" evidence="1">
    <location>
        <begin position="131"/>
        <end position="155"/>
    </location>
</feature>
<protein>
    <submittedName>
        <fullName evidence="2">Uncharacterized protein</fullName>
    </submittedName>
</protein>
<proteinExistence type="predicted"/>
<evidence type="ECO:0000256" key="1">
    <source>
        <dbReference type="SAM" id="Phobius"/>
    </source>
</evidence>